<proteinExistence type="predicted"/>
<dbReference type="EMBL" id="FPHY01000033">
    <property type="protein sequence ID" value="SFV85460.1"/>
    <property type="molecule type" value="Genomic_DNA"/>
</dbReference>
<dbReference type="SUPFAM" id="SSF53927">
    <property type="entry name" value="Cytidine deaminase-like"/>
    <property type="match status" value="1"/>
</dbReference>
<dbReference type="InterPro" id="IPR016193">
    <property type="entry name" value="Cytidine_deaminase-like"/>
</dbReference>
<organism evidence="1">
    <name type="scientific">hydrothermal vent metagenome</name>
    <dbReference type="NCBI Taxonomy" id="652676"/>
    <lineage>
        <taxon>unclassified sequences</taxon>
        <taxon>metagenomes</taxon>
        <taxon>ecological metagenomes</taxon>
    </lineage>
</organism>
<dbReference type="PANTHER" id="PTHR11079:SF202">
    <property type="entry name" value="TRNA-SPECIFIC ADENOSINE DEAMINASE"/>
    <property type="match status" value="1"/>
</dbReference>
<reference evidence="1" key="1">
    <citation type="submission" date="2016-10" db="EMBL/GenBank/DDBJ databases">
        <authorList>
            <person name="de Groot N.N."/>
        </authorList>
    </citation>
    <scope>NUCLEOTIDE SEQUENCE</scope>
</reference>
<dbReference type="PANTHER" id="PTHR11079">
    <property type="entry name" value="CYTOSINE DEAMINASE FAMILY MEMBER"/>
    <property type="match status" value="1"/>
</dbReference>
<dbReference type="GO" id="GO:0002100">
    <property type="term" value="P:tRNA wobble adenosine to inosine editing"/>
    <property type="evidence" value="ECO:0007669"/>
    <property type="project" value="InterPro"/>
</dbReference>
<protein>
    <submittedName>
        <fullName evidence="1">tRNA-specific adenosine-34 deaminase</fullName>
        <ecNumber evidence="1">3.5.4.-</ecNumber>
    </submittedName>
</protein>
<evidence type="ECO:0000313" key="1">
    <source>
        <dbReference type="EMBL" id="SFV85460.1"/>
    </source>
</evidence>
<accession>A0A1W1DV72</accession>
<dbReference type="EC" id="3.5.4.-" evidence="1"/>
<dbReference type="AlphaFoldDB" id="A0A1W1DV72"/>
<sequence length="76" mass="8574">MCLGAMIHARISKVVFGAYDEKTGVCGSCQDLSNGDCFNHTIEVEGGILADECKDLLQQFFKQRRYKPQIKTIFKK</sequence>
<dbReference type="Gene3D" id="3.40.140.10">
    <property type="entry name" value="Cytidine Deaminase, domain 2"/>
    <property type="match status" value="1"/>
</dbReference>
<dbReference type="GO" id="GO:0052717">
    <property type="term" value="F:tRNA-specific adenosine-34 deaminase activity"/>
    <property type="evidence" value="ECO:0007669"/>
    <property type="project" value="TreeGrafter"/>
</dbReference>
<dbReference type="GO" id="GO:0046872">
    <property type="term" value="F:metal ion binding"/>
    <property type="evidence" value="ECO:0007669"/>
    <property type="project" value="UniProtKB-KW"/>
</dbReference>
<name>A0A1W1DV72_9ZZZZ</name>
<gene>
    <name evidence="1" type="ORF">MNB_SUP05-SYMBIONT-4-1396</name>
</gene>
<keyword evidence="1" id="KW-0378">Hydrolase</keyword>